<evidence type="ECO:0000313" key="3">
    <source>
        <dbReference type="Proteomes" id="UP001176941"/>
    </source>
</evidence>
<feature type="region of interest" description="Disordered" evidence="1">
    <location>
        <begin position="86"/>
        <end position="319"/>
    </location>
</feature>
<evidence type="ECO:0000313" key="2">
    <source>
        <dbReference type="EMBL" id="CAI9168960.1"/>
    </source>
</evidence>
<accession>A0ABN8Z526</accession>
<proteinExistence type="predicted"/>
<gene>
    <name evidence="2" type="ORF">MRATA1EN1_LOCUS17922</name>
</gene>
<name>A0ABN8Z526_RANTA</name>
<protein>
    <submittedName>
        <fullName evidence="2">Uncharacterized protein</fullName>
    </submittedName>
</protein>
<dbReference type="Proteomes" id="UP001176941">
    <property type="component" value="Chromosome 28"/>
</dbReference>
<feature type="compositionally biased region" description="Low complexity" evidence="1">
    <location>
        <begin position="225"/>
        <end position="241"/>
    </location>
</feature>
<sequence>MVGTSPFISVTGILKKQTRTSHAVLEDYLHILKTAGTVGTALFPSFTAGCPCAPVADTEGEAASCAPRVVSPPRWPRIEAVGMDFGPGAPGGRAWEDAAEGSQTAGPPGAAEPSSTRGTVFERSAFALESARRPSSRDSPVPIPPQRPAGSGADDSLGGGVAGRRWSSPGLGAARPLRRPARGVPAPVPQAPSGVHVALGVTSPLSRAPGPCSVLQAPPSRGDSRACGSAGARSPRGAQGRPARRRPASVPCVPAGPAPSGHGGRSHLCEHEAGSPTEGPAASCTQEPRPPFREQLGTQSTSALLVLVGEQSTPHPPRS</sequence>
<keyword evidence="3" id="KW-1185">Reference proteome</keyword>
<evidence type="ECO:0000256" key="1">
    <source>
        <dbReference type="SAM" id="MobiDB-lite"/>
    </source>
</evidence>
<dbReference type="EMBL" id="OX459964">
    <property type="protein sequence ID" value="CAI9168960.1"/>
    <property type="molecule type" value="Genomic_DNA"/>
</dbReference>
<reference evidence="2" key="1">
    <citation type="submission" date="2023-04" db="EMBL/GenBank/DDBJ databases">
        <authorList>
            <consortium name="ELIXIR-Norway"/>
        </authorList>
    </citation>
    <scope>NUCLEOTIDE SEQUENCE [LARGE SCALE GENOMIC DNA]</scope>
</reference>
<organism evidence="2 3">
    <name type="scientific">Rangifer tarandus platyrhynchus</name>
    <name type="common">Svalbard reindeer</name>
    <dbReference type="NCBI Taxonomy" id="3082113"/>
    <lineage>
        <taxon>Eukaryota</taxon>
        <taxon>Metazoa</taxon>
        <taxon>Chordata</taxon>
        <taxon>Craniata</taxon>
        <taxon>Vertebrata</taxon>
        <taxon>Euteleostomi</taxon>
        <taxon>Mammalia</taxon>
        <taxon>Eutheria</taxon>
        <taxon>Laurasiatheria</taxon>
        <taxon>Artiodactyla</taxon>
        <taxon>Ruminantia</taxon>
        <taxon>Pecora</taxon>
        <taxon>Cervidae</taxon>
        <taxon>Odocoileinae</taxon>
        <taxon>Rangifer</taxon>
    </lineage>
</organism>